<reference evidence="8" key="1">
    <citation type="submission" date="2021-02" db="EMBL/GenBank/DDBJ databases">
        <authorList>
            <person name="Nowell W R."/>
        </authorList>
    </citation>
    <scope>NUCLEOTIDE SEQUENCE</scope>
</reference>
<dbReference type="EMBL" id="CAJNOM010000015">
    <property type="protein sequence ID" value="CAF0799064.1"/>
    <property type="molecule type" value="Genomic_DNA"/>
</dbReference>
<accession>A0A813SQC9</accession>
<dbReference type="Pfam" id="PF12371">
    <property type="entry name" value="TMEM131_like_N"/>
    <property type="match status" value="1"/>
</dbReference>
<evidence type="ECO:0000256" key="4">
    <source>
        <dbReference type="ARBA" id="ARBA00023069"/>
    </source>
</evidence>
<evidence type="ECO:0000259" key="6">
    <source>
        <dbReference type="Pfam" id="PF12371"/>
    </source>
</evidence>
<feature type="domain" description="Transmembrane protein 131-like N-terminal" evidence="6">
    <location>
        <begin position="362"/>
        <end position="438"/>
    </location>
</feature>
<evidence type="ECO:0000259" key="7">
    <source>
        <dbReference type="Pfam" id="PF22544"/>
    </source>
</evidence>
<dbReference type="PANTHER" id="PTHR45912:SF3">
    <property type="entry name" value="CILIA- AND FLAGELLA-ASSOCIATED PROTEIN 47"/>
    <property type="match status" value="1"/>
</dbReference>
<dbReference type="PANTHER" id="PTHR45912">
    <property type="entry name" value="CILIA- AND FLAGELLA-ASSOCIATED PROTEIN 47"/>
    <property type="match status" value="1"/>
</dbReference>
<dbReference type="InterPro" id="IPR053879">
    <property type="entry name" value="HYDIN_VesB_CFA65-like_Ig"/>
</dbReference>
<dbReference type="GO" id="GO:0005737">
    <property type="term" value="C:cytoplasm"/>
    <property type="evidence" value="ECO:0007669"/>
    <property type="project" value="UniProtKB-SubCell"/>
</dbReference>
<feature type="domain" description="HYDIN/VesB/CFA65-like Ig-like" evidence="7">
    <location>
        <begin position="109"/>
        <end position="174"/>
    </location>
</feature>
<evidence type="ECO:0000313" key="8">
    <source>
        <dbReference type="EMBL" id="CAF0799064.1"/>
    </source>
</evidence>
<dbReference type="InterPro" id="IPR008962">
    <property type="entry name" value="PapD-like_sf"/>
</dbReference>
<evidence type="ECO:0000256" key="1">
    <source>
        <dbReference type="ARBA" id="ARBA00004138"/>
    </source>
</evidence>
<dbReference type="GO" id="GO:0060271">
    <property type="term" value="P:cilium assembly"/>
    <property type="evidence" value="ECO:0007669"/>
    <property type="project" value="TreeGrafter"/>
</dbReference>
<sequence length="1081" mass="121997">MRYKDLSVVIEPHEIRFPHAIQNNLYRQTIHVKNVGTKSKRIQIFRPSNKDFQLIVQNPDQPVPPGLEVTGVVEYIAKFNQEQRDTIVVDIDGQEIKIPLYAFPARSEISVDDMVDFGIHVADNKTVYRKISVRNTGSTPASYKITYKGKHPITFAPQTATVQPNSSVSVEISLLTSALMVIDDIATLEACHKTHEIKLKGNIMNRRLCLLHPENQEELQKLNFGSCYYGCDLTALAVLYNDSPESVAYSALIDDSKPTDFAQNEESVTEYTMNPLNSIITVFPNQGILSPFEKRPLFFRFSPRAYPPKQAFATTLDLPPRRDVAAFMYFELLGASPGLSKIEHSKTKLEIAVAGTALPVVLSLEPHELQFPTTYIGQKYEQNIHIYNQSDHKPIDFRFPSIANFAVEPACGKLKPRQKLKITVTFLPHQIGTINKTLVCEVVGAVINSAAPVYTQSKAIHQAQCVLTGHASVITEIPPEKFNMGLKPLISNEVGINVNTTQDSLKSFYPRAAILNSAHDTTHIKRSSSTYLNNFKKHKVSFPNDRAKSIGPFNRSDSFITPFTREERYNYVDPDYAYTDKERKQIEMHKKPYNELFNEQRFQRTEVKRTKEYKKYDTDTDLGIKPGNNLESPRIALAEVEKNVNKARIPSYPNWKFRLPTTSELAEQEQTLLHKPLKEGLNSVPTTLKEKKDCAIQLTPSQLFKVVVGPAELNFGDVCVNATVTKFLSVLNNLDQFIVVQIDVESPALKMTSPLCQVIPGKSHVQFPITFEPSQIGLYQRSISYIINNFYRHYVKIIADVRQPTVKLSTERLVIRSLPHLLAEDSFRKVVHLYNPLNAPAEFRWEPVIGPKGTAFSIRPATGIIEPYQTIDCEVVWYGSTQAPVENYFTLHVFSTNDTRKISGNNRSLKTDNETTVTLQCVAQIGKGKYRILEKRVNFGTIPVNMTSKQTFTIINEGTNHLFYEIIDPNPCPGVIITPANGLVSAGSQTSVTIEVTPVELIKFDIKFGLKVLGQKEQEIRMTGDVVEPDINIPEGEFNFNGVPILMKAAKPFHIENKVKRKKEIFIFVAGILFIYLKKTN</sequence>
<comment type="caution">
    <text evidence="8">The sequence shown here is derived from an EMBL/GenBank/DDBJ whole genome shotgun (WGS) entry which is preliminary data.</text>
</comment>
<dbReference type="AlphaFoldDB" id="A0A813SQC9"/>
<dbReference type="InterPro" id="IPR022113">
    <property type="entry name" value="TMEM131L_N"/>
</dbReference>
<keyword evidence="4" id="KW-0969">Cilium</keyword>
<organism evidence="8 9">
    <name type="scientific">Adineta steineri</name>
    <dbReference type="NCBI Taxonomy" id="433720"/>
    <lineage>
        <taxon>Eukaryota</taxon>
        <taxon>Metazoa</taxon>
        <taxon>Spiralia</taxon>
        <taxon>Gnathifera</taxon>
        <taxon>Rotifera</taxon>
        <taxon>Eurotatoria</taxon>
        <taxon>Bdelloidea</taxon>
        <taxon>Adinetida</taxon>
        <taxon>Adinetidae</taxon>
        <taxon>Adineta</taxon>
    </lineage>
</organism>
<comment type="subcellular location">
    <subcellularLocation>
        <location evidence="1">Cell projection</location>
        <location evidence="1">Cilium</location>
    </subcellularLocation>
    <subcellularLocation>
        <location evidence="2">Cytoplasm</location>
    </subcellularLocation>
</comment>
<keyword evidence="3" id="KW-0963">Cytoplasm</keyword>
<dbReference type="SUPFAM" id="SSF49354">
    <property type="entry name" value="PapD-like"/>
    <property type="match status" value="2"/>
</dbReference>
<dbReference type="Gene3D" id="2.60.40.10">
    <property type="entry name" value="Immunoglobulins"/>
    <property type="match status" value="5"/>
</dbReference>
<name>A0A813SQC9_9BILA</name>
<evidence type="ECO:0000256" key="2">
    <source>
        <dbReference type="ARBA" id="ARBA00004496"/>
    </source>
</evidence>
<evidence type="ECO:0000256" key="3">
    <source>
        <dbReference type="ARBA" id="ARBA00022490"/>
    </source>
</evidence>
<keyword evidence="9" id="KW-1185">Reference proteome</keyword>
<dbReference type="Pfam" id="PF14874">
    <property type="entry name" value="PapD-like"/>
    <property type="match status" value="1"/>
</dbReference>
<proteinExistence type="predicted"/>
<dbReference type="InterPro" id="IPR013783">
    <property type="entry name" value="Ig-like_fold"/>
</dbReference>
<protein>
    <submittedName>
        <fullName evidence="8">Uncharacterized protein</fullName>
    </submittedName>
</protein>
<feature type="domain" description="HYDIN/VesB/CFA65-like Ig-like" evidence="7">
    <location>
        <begin position="935"/>
        <end position="1024"/>
    </location>
</feature>
<dbReference type="GO" id="GO:0005929">
    <property type="term" value="C:cilium"/>
    <property type="evidence" value="ECO:0007669"/>
    <property type="project" value="UniProtKB-SubCell"/>
</dbReference>
<evidence type="ECO:0000256" key="5">
    <source>
        <dbReference type="ARBA" id="ARBA00023273"/>
    </source>
</evidence>
<dbReference type="OrthoDB" id="10060824at2759"/>
<dbReference type="Proteomes" id="UP000663832">
    <property type="component" value="Unassembled WGS sequence"/>
</dbReference>
<keyword evidence="5" id="KW-0966">Cell projection</keyword>
<evidence type="ECO:0000313" key="9">
    <source>
        <dbReference type="Proteomes" id="UP000663832"/>
    </source>
</evidence>
<gene>
    <name evidence="8" type="ORF">QVE165_LOCUS4117</name>
</gene>
<dbReference type="Pfam" id="PF22544">
    <property type="entry name" value="HYDIN_VesB_CFA65-like_Ig"/>
    <property type="match status" value="2"/>
</dbReference>